<evidence type="ECO:0000313" key="4">
    <source>
        <dbReference type="Proteomes" id="UP000189339"/>
    </source>
</evidence>
<organism evidence="3 4">
    <name type="scientific">Marinobacter lutaoensis</name>
    <dbReference type="NCBI Taxonomy" id="135739"/>
    <lineage>
        <taxon>Bacteria</taxon>
        <taxon>Pseudomonadati</taxon>
        <taxon>Pseudomonadota</taxon>
        <taxon>Gammaproteobacteria</taxon>
        <taxon>Pseudomonadales</taxon>
        <taxon>Marinobacteraceae</taxon>
        <taxon>Marinobacter</taxon>
    </lineage>
</organism>
<comment type="caution">
    <text evidence="3">The sequence shown here is derived from an EMBL/GenBank/DDBJ whole genome shotgun (WGS) entry which is preliminary data.</text>
</comment>
<dbReference type="AlphaFoldDB" id="A0A1V2DXQ1"/>
<dbReference type="PANTHER" id="PTHR36836">
    <property type="entry name" value="COLANIC ACID BIOSYNTHESIS PROTEIN WCAK"/>
    <property type="match status" value="1"/>
</dbReference>
<dbReference type="STRING" id="135739.BTO32_03060"/>
<dbReference type="OrthoDB" id="3358948at2"/>
<accession>A0A1V2DXQ1</accession>
<evidence type="ECO:0000259" key="2">
    <source>
        <dbReference type="Pfam" id="PF04230"/>
    </source>
</evidence>
<protein>
    <recommendedName>
        <fullName evidence="2">Polysaccharide pyruvyl transferase domain-containing protein</fullName>
    </recommendedName>
</protein>
<sequence>MQAATKRVRIGVFGHYGNQNLGDESIIEAVIRNLRQRLPDADIVCLSLDPEDSRSRHEVDAFPIRYRPDFFTPRPVSASPPSPSGAPSPSAASAPRAWKARLKAVPILGHGLKAAARALDFKDTLASEYRFLAQARDYLRGMDLLLVTGSNQFLDNFGGPWGFPYTLLKWTLLAKKNGTRVAFISVGAGPLSHPLSFFMLKHTLRRADFVSFRDQGSLDLVRSRTHQAGRVYPDLAHSLGYDGAGTRIAKPDRPLSVALNPMPVYDSRYWHEGDEDRYQAYVAKVTDLCREVLSDGARLTLFSTQRKDENVIDDILSQLGAEDAVATGHLSIQRNRSVNELMQHLGAADLVVATRFHATVLPLQLGVPVLGICYYRKAAELLNDVGLGDYQVAIDDFDAPTLIAKYRDLARRVRQGDIQLDGEMARYRDALAEQYQAIVQLATGGEAH</sequence>
<gene>
    <name evidence="3" type="ORF">BTO32_03060</name>
</gene>
<keyword evidence="4" id="KW-1185">Reference proteome</keyword>
<dbReference type="Proteomes" id="UP000189339">
    <property type="component" value="Unassembled WGS sequence"/>
</dbReference>
<dbReference type="InterPro" id="IPR007345">
    <property type="entry name" value="Polysacch_pyruvyl_Trfase"/>
</dbReference>
<reference evidence="3 4" key="1">
    <citation type="submission" date="2016-12" db="EMBL/GenBank/DDBJ databases">
        <title>Marinobacter lutaoensis whole genome sequencing.</title>
        <authorList>
            <person name="Verma A."/>
            <person name="Krishnamurthi S."/>
        </authorList>
    </citation>
    <scope>NUCLEOTIDE SEQUENCE [LARGE SCALE GENOMIC DNA]</scope>
    <source>
        <strain evidence="3 4">T5054</strain>
    </source>
</reference>
<dbReference type="Pfam" id="PF04230">
    <property type="entry name" value="PS_pyruv_trans"/>
    <property type="match status" value="1"/>
</dbReference>
<evidence type="ECO:0000313" key="3">
    <source>
        <dbReference type="EMBL" id="ONF45448.1"/>
    </source>
</evidence>
<feature type="region of interest" description="Disordered" evidence="1">
    <location>
        <begin position="73"/>
        <end position="92"/>
    </location>
</feature>
<evidence type="ECO:0000256" key="1">
    <source>
        <dbReference type="SAM" id="MobiDB-lite"/>
    </source>
</evidence>
<dbReference type="RefSeq" id="WP_076722941.1">
    <property type="nucleotide sequence ID" value="NZ_MSCW01000001.1"/>
</dbReference>
<feature type="domain" description="Polysaccharide pyruvyl transferase" evidence="2">
    <location>
        <begin position="20"/>
        <end position="372"/>
    </location>
</feature>
<name>A0A1V2DXQ1_9GAMM</name>
<proteinExistence type="predicted"/>
<dbReference type="EMBL" id="MSCW01000001">
    <property type="protein sequence ID" value="ONF45448.1"/>
    <property type="molecule type" value="Genomic_DNA"/>
</dbReference>
<dbReference type="PANTHER" id="PTHR36836:SF1">
    <property type="entry name" value="COLANIC ACID BIOSYNTHESIS PROTEIN WCAK"/>
    <property type="match status" value="1"/>
</dbReference>